<organism evidence="1">
    <name type="scientific">Mycobacterium leprae</name>
    <dbReference type="NCBI Taxonomy" id="1769"/>
    <lineage>
        <taxon>Bacteria</taxon>
        <taxon>Bacillati</taxon>
        <taxon>Actinomycetota</taxon>
        <taxon>Actinomycetes</taxon>
        <taxon>Mycobacteriales</taxon>
        <taxon>Mycobacteriaceae</taxon>
        <taxon>Mycobacterium</taxon>
    </lineage>
</organism>
<accession>O06087</accession>
<protein>
    <submittedName>
        <fullName evidence="1">Uncharacterized protein MLCL622.24</fullName>
    </submittedName>
</protein>
<dbReference type="AlphaFoldDB" id="O06087"/>
<name>O06087_MYCLR</name>
<sequence>MLSPPVMLVSFLLAIHLPDVAIFVHSNEVLGMEPGASKHLRGSRRVVPSNRLSMSAAGKLFPPPQPTATSFMFSSTTARATAILDYRPDRSALTAPRRRPAAGK</sequence>
<reference evidence="1" key="3">
    <citation type="submission" date="1997-05" db="EMBL/GenBank/DDBJ databases">
        <authorList>
            <person name="Parkhill J."/>
            <person name="Barrell B.G."/>
            <person name="Rajandream M.A."/>
        </authorList>
    </citation>
    <scope>NUCLEOTIDE SEQUENCE</scope>
</reference>
<dbReference type="EMBL" id="Z95398">
    <property type="protein sequence ID" value="CAB08806.1"/>
    <property type="molecule type" value="Genomic_DNA"/>
</dbReference>
<evidence type="ECO:0000313" key="1">
    <source>
        <dbReference type="EMBL" id="CAB08806.1"/>
    </source>
</evidence>
<reference evidence="1" key="2">
    <citation type="submission" date="1997-05" db="EMBL/GenBank/DDBJ databases">
        <authorList>
            <person name="Hamlin N."/>
            <person name="Churcher C.M."/>
        </authorList>
    </citation>
    <scope>NUCLEOTIDE SEQUENCE</scope>
</reference>
<reference evidence="1" key="1">
    <citation type="journal article" date="1993" name="Mol. Microbiol.">
        <title>Use of an ordered cosmid library to deduce the genomic organization of Mycobacterium leprae.</title>
        <authorList>
            <person name="Eiglmeier K."/>
            <person name="Honore N."/>
            <person name="Woods S.A."/>
            <person name="Caudron B."/>
            <person name="Cole S.T."/>
        </authorList>
    </citation>
    <scope>NUCLEOTIDE SEQUENCE</scope>
</reference>
<gene>
    <name evidence="1" type="primary">MLCL622.24</name>
</gene>
<proteinExistence type="predicted"/>